<name>A0A101GQ06_9EURY</name>
<gene>
    <name evidence="1" type="ORF">XD82_0657</name>
    <name evidence="2" type="ORF">XE10_0685</name>
</gene>
<organism evidence="1 3">
    <name type="scientific">Methanoculleus marisnigri</name>
    <dbReference type="NCBI Taxonomy" id="2198"/>
    <lineage>
        <taxon>Archaea</taxon>
        <taxon>Methanobacteriati</taxon>
        <taxon>Methanobacteriota</taxon>
        <taxon>Stenosarchaea group</taxon>
        <taxon>Methanomicrobia</taxon>
        <taxon>Methanomicrobiales</taxon>
        <taxon>Methanomicrobiaceae</taxon>
        <taxon>Methanoculleus</taxon>
    </lineage>
</organism>
<dbReference type="EMBL" id="LGHE01000059">
    <property type="protein sequence ID" value="KUL02446.1"/>
    <property type="molecule type" value="Genomic_DNA"/>
</dbReference>
<protein>
    <submittedName>
        <fullName evidence="1">Uncharacterized protein</fullName>
    </submittedName>
</protein>
<comment type="caution">
    <text evidence="1">The sequence shown here is derived from an EMBL/GenBank/DDBJ whole genome shotgun (WGS) entry which is preliminary data.</text>
</comment>
<dbReference type="Proteomes" id="UP000054598">
    <property type="component" value="Unassembled WGS sequence"/>
</dbReference>
<evidence type="ECO:0000313" key="4">
    <source>
        <dbReference type="Proteomes" id="UP000054598"/>
    </source>
</evidence>
<evidence type="ECO:0000313" key="2">
    <source>
        <dbReference type="EMBL" id="KUL02446.1"/>
    </source>
</evidence>
<dbReference type="AlphaFoldDB" id="A0A101GQ06"/>
<dbReference type="EMBL" id="LGGD01000061">
    <property type="protein sequence ID" value="KUK62513.1"/>
    <property type="molecule type" value="Genomic_DNA"/>
</dbReference>
<reference evidence="1" key="1">
    <citation type="journal article" date="2015" name="MBio">
        <title>Genome-resolved metagenomic analysis reveals roles for candidate phyla and other microbial community members in biogeochemical transformations in oil reservoirs.</title>
        <authorList>
            <person name="Hu P."/>
            <person name="Tom L."/>
            <person name="Singh A."/>
            <person name="Thomas B.C."/>
            <person name="Baker B.J."/>
            <person name="Piceno Y.M."/>
            <person name="Andersen G.L."/>
            <person name="Banfield J.F."/>
        </authorList>
    </citation>
    <scope>NUCLEOTIDE SEQUENCE [LARGE SCALE GENOMIC DNA]</scope>
    <source>
        <strain evidence="1">62_101</strain>
        <strain evidence="2">63_41</strain>
    </source>
</reference>
<reference evidence="3 4" key="2">
    <citation type="journal article" date="2015" name="MBio">
        <title>Genome-Resolved Metagenomic Analysis Reveals Roles for Candidate Phyla and Other Microbial Community Members in Biogeochemical Transformations in Oil Reservoirs.</title>
        <authorList>
            <person name="Hu P."/>
            <person name="Tom L."/>
            <person name="Singh A."/>
            <person name="Thomas B.C."/>
            <person name="Baker B.J."/>
            <person name="Piceno Y.M."/>
            <person name="Andersen G.L."/>
            <person name="Banfield J.F."/>
        </authorList>
    </citation>
    <scope>NUCLEOTIDE SEQUENCE [LARGE SCALE GENOMIC DNA]</scope>
</reference>
<proteinExistence type="predicted"/>
<dbReference type="Proteomes" id="UP000054323">
    <property type="component" value="Unassembled WGS sequence"/>
</dbReference>
<evidence type="ECO:0000313" key="3">
    <source>
        <dbReference type="Proteomes" id="UP000054323"/>
    </source>
</evidence>
<dbReference type="PATRIC" id="fig|2198.3.peg.513"/>
<sequence length="23" mass="2628">MPVDQIPIGTFSRITRLSQKALR</sequence>
<evidence type="ECO:0000313" key="1">
    <source>
        <dbReference type="EMBL" id="KUK62513.1"/>
    </source>
</evidence>
<accession>A0A101GQ06</accession>
<feature type="non-terminal residue" evidence="1">
    <location>
        <position position="23"/>
    </location>
</feature>